<feature type="coiled-coil region" evidence="12">
    <location>
        <begin position="721"/>
        <end position="748"/>
    </location>
</feature>
<evidence type="ECO:0000256" key="3">
    <source>
        <dbReference type="ARBA" id="ARBA00013168"/>
    </source>
</evidence>
<dbReference type="InterPro" id="IPR018163">
    <property type="entry name" value="Thr/Ala-tRNA-synth_IIc_edit"/>
</dbReference>
<dbReference type="GO" id="GO:0006419">
    <property type="term" value="P:alanyl-tRNA aminoacylation"/>
    <property type="evidence" value="ECO:0007669"/>
    <property type="project" value="InterPro"/>
</dbReference>
<dbReference type="Gene3D" id="3.30.930.10">
    <property type="entry name" value="Bira Bifunctional Protein, Domain 2"/>
    <property type="match status" value="1"/>
</dbReference>
<dbReference type="EMBL" id="UINC01000111">
    <property type="protein sequence ID" value="SUZ49262.1"/>
    <property type="molecule type" value="Genomic_DNA"/>
</dbReference>
<evidence type="ECO:0000256" key="9">
    <source>
        <dbReference type="ARBA" id="ARBA00022884"/>
    </source>
</evidence>
<evidence type="ECO:0000256" key="4">
    <source>
        <dbReference type="ARBA" id="ARBA00017959"/>
    </source>
</evidence>
<comment type="similarity">
    <text evidence="2">Belongs to the class-II aminoacyl-tRNA synthetase family.</text>
</comment>
<comment type="cofactor">
    <cofactor evidence="1">
        <name>Zn(2+)</name>
        <dbReference type="ChEBI" id="CHEBI:29105"/>
    </cofactor>
</comment>
<dbReference type="PANTHER" id="PTHR11777">
    <property type="entry name" value="ALANYL-TRNA SYNTHETASE"/>
    <property type="match status" value="1"/>
</dbReference>
<keyword evidence="11" id="KW-0030">Aminoacyl-tRNA synthetase</keyword>
<dbReference type="EC" id="6.1.1.7" evidence="3"/>
<dbReference type="SUPFAM" id="SSF101353">
    <property type="entry name" value="Putative anticodon-binding domain of alanyl-tRNA synthetase (AlaRS)"/>
    <property type="match status" value="1"/>
</dbReference>
<keyword evidence="8" id="KW-0067">ATP-binding</keyword>
<dbReference type="FunFam" id="3.30.930.10:FF:000004">
    <property type="entry name" value="Alanine--tRNA ligase"/>
    <property type="match status" value="1"/>
</dbReference>
<dbReference type="InterPro" id="IPR018165">
    <property type="entry name" value="Ala-tRNA-synth_IIc_core"/>
</dbReference>
<dbReference type="FunFam" id="3.30.980.10:FF:000004">
    <property type="entry name" value="Alanine--tRNA ligase, cytoplasmic"/>
    <property type="match status" value="1"/>
</dbReference>
<dbReference type="SMART" id="SM00863">
    <property type="entry name" value="tRNA_SAD"/>
    <property type="match status" value="1"/>
</dbReference>
<organism evidence="14">
    <name type="scientific">marine metagenome</name>
    <dbReference type="NCBI Taxonomy" id="408172"/>
    <lineage>
        <taxon>unclassified sequences</taxon>
        <taxon>metagenomes</taxon>
        <taxon>ecological metagenomes</taxon>
    </lineage>
</organism>
<dbReference type="InterPro" id="IPR045864">
    <property type="entry name" value="aa-tRNA-synth_II/BPL/LPL"/>
</dbReference>
<dbReference type="Gene3D" id="3.30.54.20">
    <property type="match status" value="1"/>
</dbReference>
<keyword evidence="5" id="KW-0820">tRNA-binding</keyword>
<dbReference type="PRINTS" id="PR00980">
    <property type="entry name" value="TRNASYNTHALA"/>
</dbReference>
<dbReference type="GO" id="GO:0004813">
    <property type="term" value="F:alanine-tRNA ligase activity"/>
    <property type="evidence" value="ECO:0007669"/>
    <property type="project" value="UniProtKB-EC"/>
</dbReference>
<evidence type="ECO:0000256" key="11">
    <source>
        <dbReference type="ARBA" id="ARBA00023146"/>
    </source>
</evidence>
<dbReference type="InterPro" id="IPR012947">
    <property type="entry name" value="tRNA_SAD"/>
</dbReference>
<dbReference type="PROSITE" id="PS50860">
    <property type="entry name" value="AA_TRNA_LIGASE_II_ALA"/>
    <property type="match status" value="1"/>
</dbReference>
<dbReference type="CDD" id="cd00673">
    <property type="entry name" value="AlaRS_core"/>
    <property type="match status" value="1"/>
</dbReference>
<dbReference type="InterPro" id="IPR023033">
    <property type="entry name" value="Ala_tRNA_ligase_euk/bac"/>
</dbReference>
<dbReference type="AlphaFoldDB" id="A0A381N3T2"/>
<keyword evidence="6" id="KW-0436">Ligase</keyword>
<evidence type="ECO:0000259" key="13">
    <source>
        <dbReference type="PROSITE" id="PS50860"/>
    </source>
</evidence>
<feature type="domain" description="Alanyl-transfer RNA synthetases family profile" evidence="13">
    <location>
        <begin position="1"/>
        <end position="698"/>
    </location>
</feature>
<keyword evidence="7" id="KW-0547">Nucleotide-binding</keyword>
<dbReference type="SUPFAM" id="SSF55681">
    <property type="entry name" value="Class II aaRS and biotin synthetases"/>
    <property type="match status" value="1"/>
</dbReference>
<keyword evidence="10" id="KW-0648">Protein biosynthesis</keyword>
<evidence type="ECO:0000256" key="6">
    <source>
        <dbReference type="ARBA" id="ARBA00022598"/>
    </source>
</evidence>
<dbReference type="Pfam" id="PF01411">
    <property type="entry name" value="tRNA-synt_2c"/>
    <property type="match status" value="1"/>
</dbReference>
<accession>A0A381N3T2</accession>
<proteinExistence type="inferred from homology"/>
<evidence type="ECO:0000256" key="12">
    <source>
        <dbReference type="SAM" id="Coils"/>
    </source>
</evidence>
<reference evidence="14" key="1">
    <citation type="submission" date="2018-05" db="EMBL/GenBank/DDBJ databases">
        <authorList>
            <person name="Lanie J.A."/>
            <person name="Ng W.-L."/>
            <person name="Kazmierczak K.M."/>
            <person name="Andrzejewski T.M."/>
            <person name="Davidsen T.M."/>
            <person name="Wayne K.J."/>
            <person name="Tettelin H."/>
            <person name="Glass J.I."/>
            <person name="Rusch D."/>
            <person name="Podicherti R."/>
            <person name="Tsui H.-C.T."/>
            <person name="Winkler M.E."/>
        </authorList>
    </citation>
    <scope>NUCLEOTIDE SEQUENCE</scope>
</reference>
<dbReference type="Gene3D" id="6.10.250.550">
    <property type="match status" value="1"/>
</dbReference>
<evidence type="ECO:0000256" key="7">
    <source>
        <dbReference type="ARBA" id="ARBA00022741"/>
    </source>
</evidence>
<evidence type="ECO:0000256" key="5">
    <source>
        <dbReference type="ARBA" id="ARBA00022555"/>
    </source>
</evidence>
<evidence type="ECO:0000256" key="10">
    <source>
        <dbReference type="ARBA" id="ARBA00022917"/>
    </source>
</evidence>
<dbReference type="SUPFAM" id="SSF50447">
    <property type="entry name" value="Translation proteins"/>
    <property type="match status" value="1"/>
</dbReference>
<evidence type="ECO:0000256" key="1">
    <source>
        <dbReference type="ARBA" id="ARBA00001947"/>
    </source>
</evidence>
<sequence>MQASELRDAFSNFWTERGHQVRDSASLIPHEPSLLFTVAGMVPFMPYFLGQEQPPTSRMCTVQKCVRAGGKHNDLDDIGKTNRHFTFFEMMGNFSFGDYFKDEAIPWAWEFVTEVLNLDQERLWVTVHLSDDEAEEIWRTSVGLPADRIQRLDKDNWWAAGDTGPCGPCSEIFYDLGPEYGNDGGPAEGDEDRFIEVWNLVFMQFSNDGSGTLSPLPQTGIDTGAGLERLLAVLQGVPSAWDIDLFAPLLAEAEQITGVAYGEHSDADVSMRIFADHARATAFLISDGVFPSNEDRGYVLRRIIRRAVRHAWTLGVDEVVMPRLVEVVAEVMGDHYPDLHKNLDFIKDVVGREEEQFRRTLATGSQILDEAVADLKKGDPLTGSIAFQLHDTFGFPVEVTEEILLERKLTLDRQGFDVAMEEQRERARAARSEGPSVASETYREIIEQFDVTQFVRDSPRVDDAKVLEVVELDDGQVELFLDRTPFYAESGGQVGDVGTITTDNGVVEVDDCTFALPGLHRHVGRVTTGSVSKGSEASAEINDERRSAIRRNHTGTHVLHWALREVLGEHVKQAGSLVAADRLRFDFSHFEAVTIAQLLEVEDLVNSELLTNDSCRHYETTMEHAQEVGAIAFFGDKYGDMVRVLEAGRHSLELCGGTHVKALGDIGHLRIISESSIGSNLRRIEAVTGLATVERLQDSETTLSEIGDLLNASTDEIAETLRRRLGEIKELRNQVKALQKIAAGARAAELADTADDGVVIARLDGLERDELRDLAAAIRDRSGIRAVVLAGAPETGGVALVAAVVPDGELNASDLIGEAAKAVEGGFGRKGNPPLIVAGGKKVEGIEDALDHARVAAGLRGD</sequence>
<dbReference type="SUPFAM" id="SSF55186">
    <property type="entry name" value="ThrRS/AlaRS common domain"/>
    <property type="match status" value="1"/>
</dbReference>
<dbReference type="InterPro" id="IPR050058">
    <property type="entry name" value="Ala-tRNA_ligase"/>
</dbReference>
<keyword evidence="12" id="KW-0175">Coiled coil</keyword>
<dbReference type="GO" id="GO:0005829">
    <property type="term" value="C:cytosol"/>
    <property type="evidence" value="ECO:0007669"/>
    <property type="project" value="TreeGrafter"/>
</dbReference>
<protein>
    <recommendedName>
        <fullName evidence="4">Alanine--tRNA ligase</fullName>
        <ecNumber evidence="3">6.1.1.7</ecNumber>
    </recommendedName>
</protein>
<evidence type="ECO:0000256" key="8">
    <source>
        <dbReference type="ARBA" id="ARBA00022840"/>
    </source>
</evidence>
<name>A0A381N3T2_9ZZZZ</name>
<dbReference type="HAMAP" id="MF_00036_B">
    <property type="entry name" value="Ala_tRNA_synth_B"/>
    <property type="match status" value="1"/>
</dbReference>
<dbReference type="GO" id="GO:0000049">
    <property type="term" value="F:tRNA binding"/>
    <property type="evidence" value="ECO:0007669"/>
    <property type="project" value="UniProtKB-KW"/>
</dbReference>
<dbReference type="Gene3D" id="3.10.310.40">
    <property type="match status" value="1"/>
</dbReference>
<dbReference type="InterPro" id="IPR018164">
    <property type="entry name" value="Ala-tRNA-synth_IIc_N"/>
</dbReference>
<gene>
    <name evidence="14" type="ORF">METZ01_LOCUS2116</name>
</gene>
<dbReference type="InterPro" id="IPR009000">
    <property type="entry name" value="Transl_B-barrel_sf"/>
</dbReference>
<dbReference type="Gene3D" id="2.40.30.130">
    <property type="match status" value="1"/>
</dbReference>
<dbReference type="GO" id="GO:0002161">
    <property type="term" value="F:aminoacyl-tRNA deacylase activity"/>
    <property type="evidence" value="ECO:0007669"/>
    <property type="project" value="TreeGrafter"/>
</dbReference>
<evidence type="ECO:0000256" key="2">
    <source>
        <dbReference type="ARBA" id="ARBA00008226"/>
    </source>
</evidence>
<dbReference type="InterPro" id="IPR018162">
    <property type="entry name" value="Ala-tRNA-ligase_IIc_anticod-bd"/>
</dbReference>
<dbReference type="NCBIfam" id="TIGR00344">
    <property type="entry name" value="alaS"/>
    <property type="match status" value="1"/>
</dbReference>
<dbReference type="PANTHER" id="PTHR11777:SF9">
    <property type="entry name" value="ALANINE--TRNA LIGASE, CYTOPLASMIC"/>
    <property type="match status" value="1"/>
</dbReference>
<dbReference type="Pfam" id="PF07973">
    <property type="entry name" value="tRNA_SAD"/>
    <property type="match status" value="1"/>
</dbReference>
<dbReference type="Gene3D" id="3.30.980.10">
    <property type="entry name" value="Threonyl-trna Synthetase, Chain A, domain 2"/>
    <property type="match status" value="1"/>
</dbReference>
<evidence type="ECO:0000313" key="14">
    <source>
        <dbReference type="EMBL" id="SUZ49262.1"/>
    </source>
</evidence>
<dbReference type="GO" id="GO:0005524">
    <property type="term" value="F:ATP binding"/>
    <property type="evidence" value="ECO:0007669"/>
    <property type="project" value="UniProtKB-KW"/>
</dbReference>
<keyword evidence="9" id="KW-0694">RNA-binding</keyword>
<dbReference type="InterPro" id="IPR002318">
    <property type="entry name" value="Ala-tRNA-lgiase_IIc"/>
</dbReference>